<organism evidence="1">
    <name type="scientific">Schistosoma japonicum</name>
    <name type="common">Blood fluke</name>
    <dbReference type="NCBI Taxonomy" id="6182"/>
    <lineage>
        <taxon>Eukaryota</taxon>
        <taxon>Metazoa</taxon>
        <taxon>Spiralia</taxon>
        <taxon>Lophotrochozoa</taxon>
        <taxon>Platyhelminthes</taxon>
        <taxon>Trematoda</taxon>
        <taxon>Digenea</taxon>
        <taxon>Strigeidida</taxon>
        <taxon>Schistosomatoidea</taxon>
        <taxon>Schistosomatidae</taxon>
        <taxon>Schistosoma</taxon>
    </lineage>
</organism>
<evidence type="ECO:0000313" key="1">
    <source>
        <dbReference type="EMBL" id="CAX76706.1"/>
    </source>
</evidence>
<accession>C1LPS8</accession>
<sequence>MVLQIMKPSNSLRLAMLALGSVGAVFIFSGFNSSLSANDQMKGKSVLYRGRKVPPNEDPWKY</sequence>
<reference evidence="1" key="2">
    <citation type="submission" date="2009-03" db="EMBL/GenBank/DDBJ databases">
        <authorList>
            <person name="Gang L."/>
        </authorList>
    </citation>
    <scope>NUCLEOTIDE SEQUENCE</scope>
    <source>
        <strain evidence="1">Anhui</strain>
    </source>
</reference>
<dbReference type="EMBL" id="FN320980">
    <property type="protein sequence ID" value="CAX76706.1"/>
    <property type="molecule type" value="mRNA"/>
</dbReference>
<name>C1LPS8_SCHJA</name>
<proteinExistence type="evidence at transcript level"/>
<dbReference type="AlphaFoldDB" id="C1LPS8"/>
<protein>
    <submittedName>
        <fullName evidence="1">Hypotheticial protein</fullName>
    </submittedName>
</protein>
<reference evidence="1" key="1">
    <citation type="journal article" date="2009" name="Nature">
        <title>The Schistosoma japonicum genome reveals features of host-parasite interplay.</title>
        <authorList>
            <person name="Liu F."/>
            <person name="Zhou Y."/>
            <person name="Wang Z.Q."/>
            <person name="Lu G."/>
            <person name="Zheng H."/>
            <person name="Brindley P.J."/>
            <person name="McManus D.P."/>
            <person name="Blair D."/>
            <person name="Zhang Q.H."/>
            <person name="Zhong Y."/>
            <person name="Wang S."/>
            <person name="Han Z.G."/>
            <person name="Chen Z."/>
        </authorList>
    </citation>
    <scope>NUCLEOTIDE SEQUENCE</scope>
    <source>
        <strain evidence="1">Anhui</strain>
    </source>
</reference>